<keyword evidence="8" id="KW-1185">Reference proteome</keyword>
<dbReference type="PROSITE" id="PS51900">
    <property type="entry name" value="CB"/>
    <property type="match status" value="1"/>
</dbReference>
<dbReference type="Gene3D" id="1.10.150.130">
    <property type="match status" value="1"/>
</dbReference>
<dbReference type="InterPro" id="IPR010998">
    <property type="entry name" value="Integrase_recombinase_N"/>
</dbReference>
<dbReference type="SUPFAM" id="SSF56349">
    <property type="entry name" value="DNA breaking-rejoining enzymes"/>
    <property type="match status" value="1"/>
</dbReference>
<dbReference type="EMBL" id="CP054929">
    <property type="protein sequence ID" value="QKW54818.1"/>
    <property type="molecule type" value="Genomic_DNA"/>
</dbReference>
<feature type="region of interest" description="Disordered" evidence="4">
    <location>
        <begin position="157"/>
        <end position="180"/>
    </location>
</feature>
<dbReference type="InterPro" id="IPR002104">
    <property type="entry name" value="Integrase_catalytic"/>
</dbReference>
<proteinExistence type="predicted"/>
<sequence length="486" mass="56216">MGLLGWRVFFTRRGLPWPKSGCDVVAELGDLDEWLDERRIGDGSPYLLDPLGRYDVDLNDYFVTELANEPMTTQEAVAYDLKRFLKFLWDNRGRRSWKVATAEDRSAFKHWRVTDIVGPRVELTTWDREVATVNRFYLWAVRKGHAAWNPFLQRTSRSRDPRRTAEAETPAEASHEGPRNDVEWLPPALYRQWRDVGVRGFTVEGLPDRSFRGRFASRNAAYADTKIRTGLRLAEQTSLSLFELPEMVPGLLNQRSWLPKAIAKGGSARRVYFPASALKDVWDYVDTDRAEAVEDARDAGVYERIRNPLIITDRRRPFVVVDGQRLSVAKLKHDERRRVLMDTPQGLEPAALWLNQYGLPSKPSAWQEVFKTANRRCDRLGLRLRCRPHVLRHSFAVITLEQLWRGHIQELAAMTPRQRETYQMVFGDPLNWVRMRLGHSSIEVTQVYLHTLQELEMETRMALIPSSWEPTGVHPEDLEEAVNDAA</sequence>
<dbReference type="GO" id="GO:0006310">
    <property type="term" value="P:DNA recombination"/>
    <property type="evidence" value="ECO:0007669"/>
    <property type="project" value="UniProtKB-KW"/>
</dbReference>
<evidence type="ECO:0000256" key="1">
    <source>
        <dbReference type="ARBA" id="ARBA00023125"/>
    </source>
</evidence>
<evidence type="ECO:0000313" key="7">
    <source>
        <dbReference type="EMBL" id="QKW54818.1"/>
    </source>
</evidence>
<evidence type="ECO:0000259" key="6">
    <source>
        <dbReference type="PROSITE" id="PS51900"/>
    </source>
</evidence>
<evidence type="ECO:0000256" key="4">
    <source>
        <dbReference type="SAM" id="MobiDB-lite"/>
    </source>
</evidence>
<protein>
    <submittedName>
        <fullName evidence="7">Site-specific integrase</fullName>
    </submittedName>
</protein>
<evidence type="ECO:0000313" key="8">
    <source>
        <dbReference type="Proteomes" id="UP000509303"/>
    </source>
</evidence>
<feature type="domain" description="Tyr recombinase" evidence="5">
    <location>
        <begin position="184"/>
        <end position="462"/>
    </location>
</feature>
<dbReference type="PROSITE" id="PS51898">
    <property type="entry name" value="TYR_RECOMBINASE"/>
    <property type="match status" value="1"/>
</dbReference>
<keyword evidence="2" id="KW-0233">DNA recombination</keyword>
<evidence type="ECO:0000259" key="5">
    <source>
        <dbReference type="PROSITE" id="PS51898"/>
    </source>
</evidence>
<dbReference type="AlphaFoldDB" id="A0A7H8NMT7"/>
<accession>A0A7H8NMT7</accession>
<reference evidence="7 8" key="1">
    <citation type="submission" date="2020-06" db="EMBL/GenBank/DDBJ databases">
        <title>Genome mining for natural products.</title>
        <authorList>
            <person name="Zhang B."/>
            <person name="Shi J."/>
            <person name="Ge H."/>
        </authorList>
    </citation>
    <scope>NUCLEOTIDE SEQUENCE [LARGE SCALE GENOMIC DNA]</scope>
    <source>
        <strain evidence="7 8">NA00687</strain>
    </source>
</reference>
<dbReference type="GO" id="GO:0015074">
    <property type="term" value="P:DNA integration"/>
    <property type="evidence" value="ECO:0007669"/>
    <property type="project" value="InterPro"/>
</dbReference>
<gene>
    <name evidence="7" type="ORF">HUT08_27520</name>
</gene>
<feature type="compositionally biased region" description="Basic and acidic residues" evidence="4">
    <location>
        <begin position="157"/>
        <end position="166"/>
    </location>
</feature>
<feature type="domain" description="Core-binding (CB)" evidence="6">
    <location>
        <begin position="61"/>
        <end position="141"/>
    </location>
</feature>
<name>A0A7H8NMT7_9ACTN</name>
<dbReference type="Gene3D" id="1.10.443.10">
    <property type="entry name" value="Intergrase catalytic core"/>
    <property type="match status" value="1"/>
</dbReference>
<evidence type="ECO:0000256" key="2">
    <source>
        <dbReference type="ARBA" id="ARBA00023172"/>
    </source>
</evidence>
<keyword evidence="1 3" id="KW-0238">DNA-binding</keyword>
<dbReference type="GO" id="GO:0003677">
    <property type="term" value="F:DNA binding"/>
    <property type="evidence" value="ECO:0007669"/>
    <property type="project" value="UniProtKB-UniRule"/>
</dbReference>
<dbReference type="InterPro" id="IPR013762">
    <property type="entry name" value="Integrase-like_cat_sf"/>
</dbReference>
<evidence type="ECO:0000256" key="3">
    <source>
        <dbReference type="PROSITE-ProRule" id="PRU01248"/>
    </source>
</evidence>
<dbReference type="Proteomes" id="UP000509303">
    <property type="component" value="Chromosome"/>
</dbReference>
<dbReference type="InterPro" id="IPR044068">
    <property type="entry name" value="CB"/>
</dbReference>
<organism evidence="7 8">
    <name type="scientific">Streptomyces buecherae</name>
    <dbReference type="NCBI Taxonomy" id="2763006"/>
    <lineage>
        <taxon>Bacteria</taxon>
        <taxon>Bacillati</taxon>
        <taxon>Actinomycetota</taxon>
        <taxon>Actinomycetes</taxon>
        <taxon>Kitasatosporales</taxon>
        <taxon>Streptomycetaceae</taxon>
        <taxon>Streptomyces</taxon>
    </lineage>
</organism>
<dbReference type="InterPro" id="IPR011010">
    <property type="entry name" value="DNA_brk_join_enz"/>
</dbReference>